<reference evidence="1 2" key="1">
    <citation type="submission" date="2022-06" db="EMBL/GenBank/DDBJ databases">
        <title>Haloarcula sp. a new haloarchaeum isolate from saline soil.</title>
        <authorList>
            <person name="Strakova D."/>
            <person name="Galisteo C."/>
            <person name="Sanchez-Porro C."/>
            <person name="Ventosa A."/>
        </authorList>
    </citation>
    <scope>NUCLEOTIDE SEQUENCE [LARGE SCALE GENOMIC DNA]</scope>
    <source>
        <strain evidence="1 2">S1CR25-12</strain>
    </source>
</reference>
<sequence>MRPDARSFSDPDTEFEIIREIQSVGRGGCTALRPTGEVRCLGQCADGGVCGRVAAAPEYIPHREGCDQADVVSEFYAGTH</sequence>
<organism evidence="1 2">
    <name type="scientific">Haloarcula saliterrae</name>
    <dbReference type="NCBI Taxonomy" id="2950534"/>
    <lineage>
        <taxon>Archaea</taxon>
        <taxon>Methanobacteriati</taxon>
        <taxon>Methanobacteriota</taxon>
        <taxon>Stenosarchaea group</taxon>
        <taxon>Halobacteria</taxon>
        <taxon>Halobacteriales</taxon>
        <taxon>Haloarculaceae</taxon>
        <taxon>Haloarcula</taxon>
    </lineage>
</organism>
<accession>A0ABU2FA03</accession>
<evidence type="ECO:0000313" key="1">
    <source>
        <dbReference type="EMBL" id="MDS0258546.1"/>
    </source>
</evidence>
<gene>
    <name evidence="1" type="ORF">NDI56_03860</name>
</gene>
<evidence type="ECO:0000313" key="2">
    <source>
        <dbReference type="Proteomes" id="UP001259659"/>
    </source>
</evidence>
<proteinExistence type="predicted"/>
<protein>
    <submittedName>
        <fullName evidence="1">Uncharacterized protein</fullName>
    </submittedName>
</protein>
<name>A0ABU2FA03_9EURY</name>
<dbReference type="EMBL" id="JAMQON010000001">
    <property type="protein sequence ID" value="MDS0258546.1"/>
    <property type="molecule type" value="Genomic_DNA"/>
</dbReference>
<dbReference type="RefSeq" id="WP_310918110.1">
    <property type="nucleotide sequence ID" value="NZ_JAMQON010000001.1"/>
</dbReference>
<dbReference type="Proteomes" id="UP001259659">
    <property type="component" value="Unassembled WGS sequence"/>
</dbReference>
<comment type="caution">
    <text evidence="1">The sequence shown here is derived from an EMBL/GenBank/DDBJ whole genome shotgun (WGS) entry which is preliminary data.</text>
</comment>
<keyword evidence="2" id="KW-1185">Reference proteome</keyword>